<dbReference type="InterPro" id="IPR051799">
    <property type="entry name" value="NADH_flavin_oxidoreductase"/>
</dbReference>
<evidence type="ECO:0000259" key="3">
    <source>
        <dbReference type="Pfam" id="PF00724"/>
    </source>
</evidence>
<keyword evidence="2 4" id="KW-0560">Oxidoreductase</keyword>
<dbReference type="PANTHER" id="PTHR43656">
    <property type="entry name" value="BINDING OXIDOREDUCTASE, PUTATIVE (AFU_ORTHOLOGUE AFUA_2G08260)-RELATED"/>
    <property type="match status" value="1"/>
</dbReference>
<sequence>MNAFQSEKPSVEYPESGLAKPLILKTGTIIRNRIAKAAMHESMGDKHGAPSHWLLPLYEAWAQGGVGLSLTGNVMIDGRARSEPDNVVVEDERHLEFLREWARRGSSGGTQLWMQINHPGKQAMNGLNRENLAPSAIPFNAELAPYFPTPREIRPDEIKEVIDRFASTARIAKKAGFGGVQIHAAHGYLINQFLSPHHNRREDDWGGTPEKRRRFLMAVYHAMRDAVGHDYPIGIKLNSADFQKGGYDEGESMEAVLAIADAGIDMIEISGGTYESPAMTGTQPVQKESTRQREAYFLAFAEKVREQTSVPLMVTGGFRTVAGMNEALQSGALELVGLARLLSLDPAVPQRLLAGLDPSHEVSPRVSGVEAIDRSRMMEIIWYTHQLMRIARKGQARPDESVLKVALCYMLGNFVRGDIGLPKFRAG</sequence>
<gene>
    <name evidence="4" type="ORF">NCTC10783_06240</name>
</gene>
<organism evidence="4 5">
    <name type="scientific">Pseudomonas fluorescens</name>
    <dbReference type="NCBI Taxonomy" id="294"/>
    <lineage>
        <taxon>Bacteria</taxon>
        <taxon>Pseudomonadati</taxon>
        <taxon>Pseudomonadota</taxon>
        <taxon>Gammaproteobacteria</taxon>
        <taxon>Pseudomonadales</taxon>
        <taxon>Pseudomonadaceae</taxon>
        <taxon>Pseudomonas</taxon>
    </lineage>
</organism>
<dbReference type="PANTHER" id="PTHR43656:SF2">
    <property type="entry name" value="BINDING OXIDOREDUCTASE, PUTATIVE (AFU_ORTHOLOGUE AFUA_2G08260)-RELATED"/>
    <property type="match status" value="1"/>
</dbReference>
<dbReference type="InterPro" id="IPR001155">
    <property type="entry name" value="OxRdtase_FMN_N"/>
</dbReference>
<dbReference type="InterPro" id="IPR013785">
    <property type="entry name" value="Aldolase_TIM"/>
</dbReference>
<keyword evidence="1" id="KW-0285">Flavoprotein</keyword>
<dbReference type="SUPFAM" id="SSF51395">
    <property type="entry name" value="FMN-linked oxidoreductases"/>
    <property type="match status" value="1"/>
</dbReference>
<dbReference type="EMBL" id="LR134300">
    <property type="protein sequence ID" value="VEE50275.1"/>
    <property type="molecule type" value="Genomic_DNA"/>
</dbReference>
<evidence type="ECO:0000313" key="4">
    <source>
        <dbReference type="EMBL" id="VEE50275.1"/>
    </source>
</evidence>
<reference evidence="4 5" key="1">
    <citation type="submission" date="2018-12" db="EMBL/GenBank/DDBJ databases">
        <authorList>
            <consortium name="Pathogen Informatics"/>
        </authorList>
    </citation>
    <scope>NUCLEOTIDE SEQUENCE [LARGE SCALE GENOMIC DNA]</scope>
    <source>
        <strain evidence="4 5">NCTC10783</strain>
    </source>
</reference>
<dbReference type="Proteomes" id="UP000278078">
    <property type="component" value="Chromosome"/>
</dbReference>
<dbReference type="Pfam" id="PF00724">
    <property type="entry name" value="Oxidored_FMN"/>
    <property type="match status" value="1"/>
</dbReference>
<proteinExistence type="predicted"/>
<dbReference type="GO" id="GO:0010181">
    <property type="term" value="F:FMN binding"/>
    <property type="evidence" value="ECO:0007669"/>
    <property type="project" value="InterPro"/>
</dbReference>
<dbReference type="AlphaFoldDB" id="A0A3S4PKC3"/>
<evidence type="ECO:0000313" key="5">
    <source>
        <dbReference type="Proteomes" id="UP000278078"/>
    </source>
</evidence>
<dbReference type="CDD" id="cd04733">
    <property type="entry name" value="OYE_like_2_FMN"/>
    <property type="match status" value="1"/>
</dbReference>
<dbReference type="EC" id="1.-.-.-" evidence="4"/>
<dbReference type="GO" id="GO:0016491">
    <property type="term" value="F:oxidoreductase activity"/>
    <property type="evidence" value="ECO:0007669"/>
    <property type="project" value="UniProtKB-KW"/>
</dbReference>
<dbReference type="Gene3D" id="3.20.20.70">
    <property type="entry name" value="Aldolase class I"/>
    <property type="match status" value="1"/>
</dbReference>
<protein>
    <submittedName>
        <fullName evidence="4">NADH:flavin oxidoreductase/NADH oxidase</fullName>
        <ecNumber evidence="4">1.-.-.-</ecNumber>
    </submittedName>
</protein>
<evidence type="ECO:0000256" key="1">
    <source>
        <dbReference type="ARBA" id="ARBA00022630"/>
    </source>
</evidence>
<feature type="domain" description="NADH:flavin oxidoreductase/NADH oxidase N-terminal" evidence="3">
    <location>
        <begin position="20"/>
        <end position="356"/>
    </location>
</feature>
<name>A0A3S4PKC3_PSEFL</name>
<evidence type="ECO:0000256" key="2">
    <source>
        <dbReference type="ARBA" id="ARBA00023002"/>
    </source>
</evidence>
<accession>A0A3S4PKC3</accession>